<feature type="compositionally biased region" description="Basic and acidic residues" evidence="1">
    <location>
        <begin position="95"/>
        <end position="104"/>
    </location>
</feature>
<name>A0A4S2LA79_9HYME</name>
<dbReference type="Proteomes" id="UP000310200">
    <property type="component" value="Unassembled WGS sequence"/>
</dbReference>
<organism evidence="2 3">
    <name type="scientific">Temnothorax longispinosus</name>
    <dbReference type="NCBI Taxonomy" id="300112"/>
    <lineage>
        <taxon>Eukaryota</taxon>
        <taxon>Metazoa</taxon>
        <taxon>Ecdysozoa</taxon>
        <taxon>Arthropoda</taxon>
        <taxon>Hexapoda</taxon>
        <taxon>Insecta</taxon>
        <taxon>Pterygota</taxon>
        <taxon>Neoptera</taxon>
        <taxon>Endopterygota</taxon>
        <taxon>Hymenoptera</taxon>
        <taxon>Apocrita</taxon>
        <taxon>Aculeata</taxon>
        <taxon>Formicoidea</taxon>
        <taxon>Formicidae</taxon>
        <taxon>Myrmicinae</taxon>
        <taxon>Temnothorax</taxon>
    </lineage>
</organism>
<evidence type="ECO:0000313" key="2">
    <source>
        <dbReference type="EMBL" id="TGZ57429.1"/>
    </source>
</evidence>
<gene>
    <name evidence="2" type="ORF">DBV15_05805</name>
</gene>
<reference evidence="2 3" key="1">
    <citation type="journal article" date="2019" name="Philos. Trans. R. Soc. Lond., B, Biol. Sci.">
        <title>Ant behaviour and brain gene expression of defending hosts depend on the ecological success of the intruding social parasite.</title>
        <authorList>
            <person name="Kaur R."/>
            <person name="Stoldt M."/>
            <person name="Jongepier E."/>
            <person name="Feldmeyer B."/>
            <person name="Menzel F."/>
            <person name="Bornberg-Bauer E."/>
            <person name="Foitzik S."/>
        </authorList>
    </citation>
    <scope>NUCLEOTIDE SEQUENCE [LARGE SCALE GENOMIC DNA]</scope>
    <source>
        <tissue evidence="2">Whole body</tissue>
    </source>
</reference>
<accession>A0A4S2LA79</accession>
<feature type="compositionally biased region" description="Gly residues" evidence="1">
    <location>
        <begin position="107"/>
        <end position="116"/>
    </location>
</feature>
<proteinExistence type="predicted"/>
<evidence type="ECO:0000313" key="3">
    <source>
        <dbReference type="Proteomes" id="UP000310200"/>
    </source>
</evidence>
<feature type="region of interest" description="Disordered" evidence="1">
    <location>
        <begin position="89"/>
        <end position="147"/>
    </location>
</feature>
<keyword evidence="3" id="KW-1185">Reference proteome</keyword>
<protein>
    <submittedName>
        <fullName evidence="2">Uncharacterized protein</fullName>
    </submittedName>
</protein>
<evidence type="ECO:0000256" key="1">
    <source>
        <dbReference type="SAM" id="MobiDB-lite"/>
    </source>
</evidence>
<dbReference type="AlphaFoldDB" id="A0A4S2LA79"/>
<comment type="caution">
    <text evidence="2">The sequence shown here is derived from an EMBL/GenBank/DDBJ whole genome shotgun (WGS) entry which is preliminary data.</text>
</comment>
<sequence length="147" mass="16890">MASSEDYDVDFELDFCLHPMGKFAVNLQSIPAVTIDRPVDRTVAKYWTRNRIVHVCIRDLRVFFRRVMSPSRESCARHPRDENIVMLAAGASEQQKQHELKEESGFAGTGFKGGSGSEEREGWRSRRDRRSAEEKIEGEIPSESSRW</sequence>
<dbReference type="EMBL" id="QBLH01000150">
    <property type="protein sequence ID" value="TGZ57429.1"/>
    <property type="molecule type" value="Genomic_DNA"/>
</dbReference>
<feature type="compositionally biased region" description="Basic and acidic residues" evidence="1">
    <location>
        <begin position="117"/>
        <end position="138"/>
    </location>
</feature>